<dbReference type="EMBL" id="BDIP01009257">
    <property type="protein sequence ID" value="GIQ92241.1"/>
    <property type="molecule type" value="Genomic_DNA"/>
</dbReference>
<gene>
    <name evidence="1" type="ORF">KIPB_015897</name>
</gene>
<organism evidence="1 2">
    <name type="scientific">Kipferlia bialata</name>
    <dbReference type="NCBI Taxonomy" id="797122"/>
    <lineage>
        <taxon>Eukaryota</taxon>
        <taxon>Metamonada</taxon>
        <taxon>Carpediemonas-like organisms</taxon>
        <taxon>Kipferlia</taxon>
    </lineage>
</organism>
<dbReference type="AlphaFoldDB" id="A0A9K3DCJ0"/>
<accession>A0A9K3DCJ0</accession>
<reference evidence="1 2" key="1">
    <citation type="journal article" date="2018" name="PLoS ONE">
        <title>The draft genome of Kipferlia bialata reveals reductive genome evolution in fornicate parasites.</title>
        <authorList>
            <person name="Tanifuji G."/>
            <person name="Takabayashi S."/>
            <person name="Kume K."/>
            <person name="Takagi M."/>
            <person name="Nakayama T."/>
            <person name="Kamikawa R."/>
            <person name="Inagaki Y."/>
            <person name="Hashimoto T."/>
        </authorList>
    </citation>
    <scope>NUCLEOTIDE SEQUENCE [LARGE SCALE GENOMIC DNA]</scope>
    <source>
        <strain evidence="1">NY0173</strain>
    </source>
</reference>
<protein>
    <submittedName>
        <fullName evidence="1">Uncharacterized protein</fullName>
    </submittedName>
</protein>
<proteinExistence type="predicted"/>
<sequence>VGEWVDGECVSAKVVFKDGLEFKDQDWEYCWLDEKTGRGDRRYHCEIEGTAPPSCHRTDAEDIMRGQTQRTS</sequence>
<keyword evidence="2" id="KW-1185">Reference proteome</keyword>
<dbReference type="OrthoDB" id="300500at2759"/>
<feature type="non-terminal residue" evidence="1">
    <location>
        <position position="1"/>
    </location>
</feature>
<dbReference type="Proteomes" id="UP000265618">
    <property type="component" value="Unassembled WGS sequence"/>
</dbReference>
<comment type="caution">
    <text evidence="1">The sequence shown here is derived from an EMBL/GenBank/DDBJ whole genome shotgun (WGS) entry which is preliminary data.</text>
</comment>
<name>A0A9K3DCJ0_9EUKA</name>
<evidence type="ECO:0000313" key="2">
    <source>
        <dbReference type="Proteomes" id="UP000265618"/>
    </source>
</evidence>
<evidence type="ECO:0000313" key="1">
    <source>
        <dbReference type="EMBL" id="GIQ92241.1"/>
    </source>
</evidence>